<name>A0AAN7S7D2_MYCAM</name>
<dbReference type="GO" id="GO:0016020">
    <property type="term" value="C:membrane"/>
    <property type="evidence" value="ECO:0007669"/>
    <property type="project" value="TreeGrafter"/>
</dbReference>
<evidence type="ECO:0000256" key="1">
    <source>
        <dbReference type="SAM" id="MobiDB-lite"/>
    </source>
</evidence>
<keyword evidence="2" id="KW-0472">Membrane</keyword>
<feature type="region of interest" description="Disordered" evidence="1">
    <location>
        <begin position="203"/>
        <end position="229"/>
    </location>
</feature>
<keyword evidence="4" id="KW-1185">Reference proteome</keyword>
<feature type="compositionally biased region" description="Basic and acidic residues" evidence="1">
    <location>
        <begin position="1"/>
        <end position="15"/>
    </location>
</feature>
<organism evidence="3 4">
    <name type="scientific">Mycteria americana</name>
    <name type="common">Wood stork</name>
    <dbReference type="NCBI Taxonomy" id="33587"/>
    <lineage>
        <taxon>Eukaryota</taxon>
        <taxon>Metazoa</taxon>
        <taxon>Chordata</taxon>
        <taxon>Craniata</taxon>
        <taxon>Vertebrata</taxon>
        <taxon>Euteleostomi</taxon>
        <taxon>Archelosauria</taxon>
        <taxon>Archosauria</taxon>
        <taxon>Dinosauria</taxon>
        <taxon>Saurischia</taxon>
        <taxon>Theropoda</taxon>
        <taxon>Coelurosauria</taxon>
        <taxon>Aves</taxon>
        <taxon>Neognathae</taxon>
        <taxon>Neoaves</taxon>
        <taxon>Aequornithes</taxon>
        <taxon>Ciconiiformes</taxon>
        <taxon>Ciconiidae</taxon>
        <taxon>Mycteria</taxon>
    </lineage>
</organism>
<dbReference type="Proteomes" id="UP001333110">
    <property type="component" value="Unassembled WGS sequence"/>
</dbReference>
<dbReference type="AlphaFoldDB" id="A0AAN7S7D2"/>
<reference evidence="3 4" key="1">
    <citation type="journal article" date="2023" name="J. Hered.">
        <title>Chromosome-level genome of the wood stork (Mycteria americana) provides insight into avian chromosome evolution.</title>
        <authorList>
            <person name="Flamio R. Jr."/>
            <person name="Ramstad K.M."/>
        </authorList>
    </citation>
    <scope>NUCLEOTIDE SEQUENCE [LARGE SCALE GENOMIC DNA]</scope>
    <source>
        <strain evidence="3">JAX WOST 10</strain>
    </source>
</reference>
<proteinExistence type="predicted"/>
<gene>
    <name evidence="3" type="ORF">QYF61_013182</name>
</gene>
<feature type="transmembrane region" description="Helical" evidence="2">
    <location>
        <begin position="175"/>
        <end position="195"/>
    </location>
</feature>
<dbReference type="PANTHER" id="PTHR10656">
    <property type="entry name" value="CELL FATE DETERMINING PROTEIN MAB21-RELATED"/>
    <property type="match status" value="1"/>
</dbReference>
<dbReference type="EMBL" id="JAUNZN010000001">
    <property type="protein sequence ID" value="KAK4830732.1"/>
    <property type="molecule type" value="Genomic_DNA"/>
</dbReference>
<dbReference type="PANTHER" id="PTHR10656:SF40">
    <property type="entry name" value="INOSITOL 1,4,5-TRISPHOSPHATE RECEPTOR-INTERACTING PROTEIN-LIKE 1"/>
    <property type="match status" value="1"/>
</dbReference>
<evidence type="ECO:0008006" key="5">
    <source>
        <dbReference type="Google" id="ProtNLM"/>
    </source>
</evidence>
<feature type="compositionally biased region" description="Basic and acidic residues" evidence="1">
    <location>
        <begin position="29"/>
        <end position="38"/>
    </location>
</feature>
<keyword evidence="2" id="KW-0812">Transmembrane</keyword>
<feature type="region of interest" description="Disordered" evidence="1">
    <location>
        <begin position="1"/>
        <end position="38"/>
    </location>
</feature>
<feature type="compositionally biased region" description="Basic residues" evidence="1">
    <location>
        <begin position="16"/>
        <end position="28"/>
    </location>
</feature>
<comment type="caution">
    <text evidence="3">The sequence shown here is derived from an EMBL/GenBank/DDBJ whole genome shotgun (WGS) entry which is preliminary data.</text>
</comment>
<evidence type="ECO:0000313" key="4">
    <source>
        <dbReference type="Proteomes" id="UP001333110"/>
    </source>
</evidence>
<accession>A0AAN7S7D2</accession>
<keyword evidence="2" id="KW-1133">Transmembrane helix</keyword>
<evidence type="ECO:0000256" key="2">
    <source>
        <dbReference type="SAM" id="Phobius"/>
    </source>
</evidence>
<evidence type="ECO:0000313" key="3">
    <source>
        <dbReference type="EMBL" id="KAK4830732.1"/>
    </source>
</evidence>
<sequence length="444" mass="50204">MGGRKEMGEEKGAEKRGRKKGNRKGRRKVNGEERTERGEEICDGALVPVTAQGVGHNGAFTRGTSRQGCCSVAWASSECECTRSREAELDKGQGETPAPGGDMVIIVFLTLALLGIVQNPLQLGDELDVATYRFMQQHAEQLNWKMTQLLQDIEQTQEQNGVAGEVLLLAAFQQWWFWFSALGAGALVLLLWLCWRTRKRSRKPESSCKQGSPGIQEEEEEVEEDNNDSGDTCDLHKFLANRIHWPVPYMADTCKLVEDLIDELLSACQRFSGSNFKPRMQPTIGMGCAYEGWSAWENNVLYHLLVPLQPPPRHAFCLELGTTEEMLTNNSCLHVQLQCMCMREQLVEDILCFLHQHEDELKSHDPSLLNTLYTNSYLVIKKTACWFQVLVRDIWKFKPQSHHCQLTALPTTCSCKLRLMNTSQSIEIIFGVQLDDSDSFLSLE</sequence>
<feature type="compositionally biased region" description="Acidic residues" evidence="1">
    <location>
        <begin position="216"/>
        <end position="228"/>
    </location>
</feature>
<protein>
    <recommendedName>
        <fullName evidence="5">Inositol 1,4,5-trisphosphate receptor-interacting protein-like 1</fullName>
    </recommendedName>
</protein>